<organism evidence="2">
    <name type="scientific">Salinispirillum sp. LH 10-3-1</name>
    <dbReference type="NCBI Taxonomy" id="2952525"/>
    <lineage>
        <taxon>Bacteria</taxon>
        <taxon>Pseudomonadati</taxon>
        <taxon>Pseudomonadota</taxon>
        <taxon>Gammaproteobacteria</taxon>
        <taxon>Oceanospirillales</taxon>
        <taxon>Saccharospirillaceae</taxon>
        <taxon>Salinispirillum</taxon>
    </lineage>
</organism>
<feature type="transmembrane region" description="Helical" evidence="1">
    <location>
        <begin position="21"/>
        <end position="44"/>
    </location>
</feature>
<proteinExistence type="predicted"/>
<keyword evidence="1" id="KW-1133">Transmembrane helix</keyword>
<evidence type="ECO:0000256" key="1">
    <source>
        <dbReference type="SAM" id="Phobius"/>
    </source>
</evidence>
<evidence type="ECO:0000313" key="2">
    <source>
        <dbReference type="EMBL" id="WLD58858.1"/>
    </source>
</evidence>
<name>A0AB38YIB7_9GAMM</name>
<keyword evidence="1" id="KW-0472">Membrane</keyword>
<dbReference type="EMBL" id="CP101717">
    <property type="protein sequence ID" value="WLD58858.1"/>
    <property type="molecule type" value="Genomic_DNA"/>
</dbReference>
<accession>A0AB38YIB7</accession>
<dbReference type="InterPro" id="IPR032092">
    <property type="entry name" value="PilW"/>
</dbReference>
<dbReference type="GO" id="GO:0043683">
    <property type="term" value="P:type IV pilus assembly"/>
    <property type="evidence" value="ECO:0007669"/>
    <property type="project" value="InterPro"/>
</dbReference>
<dbReference type="RefSeq" id="WP_304996143.1">
    <property type="nucleotide sequence ID" value="NZ_CP101717.1"/>
</dbReference>
<protein>
    <submittedName>
        <fullName evidence="2">PilW family protein</fullName>
    </submittedName>
</protein>
<dbReference type="PROSITE" id="PS00409">
    <property type="entry name" value="PROKAR_NTER_METHYL"/>
    <property type="match status" value="1"/>
</dbReference>
<dbReference type="Pfam" id="PF07963">
    <property type="entry name" value="N_methyl"/>
    <property type="match status" value="1"/>
</dbReference>
<sequence length="398" mass="42767">MMPSPRSFKATLGRRYQQGLSLLEVMVAMGIGLLLIAGVTQLFIGSNQNFVVKESVSRMQEDVRFAMDQFQRDMRMAGFRGCTRDLTDHLNPAGTQFEEFLLGSTPVFGWEYSSTSGGSNPGSQLRLRALEADSVTHSWGAGPVGAAPSLAILPGGAAFFANVQPGSDMFVVSLGEVHNVPVTGANLAVNPGLNLAAGSQLPVTQGGIVIVNSGDCATADRFQRTNEPGDGNFVARANGFGNPSNQATTNLFSTNYDDGNATLVEYRSWLYFIRPTAEGPELARRQIGPGTAGLPIETVVQGVENMQVLYGVSTGGLNNRVNQYVTAEDVTDWGDVMSLRIALLLRTMDPVNPDTNFRSYNLLGTEIFPSGVTRDDVDGDRFIRLVATTTVGLRNKLE</sequence>
<keyword evidence="1" id="KW-0812">Transmembrane</keyword>
<dbReference type="InterPro" id="IPR012902">
    <property type="entry name" value="N_methyl_site"/>
</dbReference>
<dbReference type="AlphaFoldDB" id="A0AB38YIB7"/>
<dbReference type="Pfam" id="PF16074">
    <property type="entry name" value="PilW"/>
    <property type="match status" value="1"/>
</dbReference>
<gene>
    <name evidence="2" type="ORF">NFC81_03445</name>
</gene>
<reference evidence="2" key="1">
    <citation type="submission" date="2022-07" db="EMBL/GenBank/DDBJ databases">
        <title>Complete genome sequence of Salinispirillum sp. LH10-3-1 capable of multiple carbohydrate inversion isolated from a soda lake.</title>
        <authorList>
            <person name="Liu J."/>
            <person name="Zhai Y."/>
            <person name="Zhang H."/>
            <person name="Yang H."/>
            <person name="Qu J."/>
            <person name="Li J."/>
        </authorList>
    </citation>
    <scope>NUCLEOTIDE SEQUENCE</scope>
    <source>
        <strain evidence="2">LH 10-3-1</strain>
    </source>
</reference>